<dbReference type="Gene3D" id="3.30.460.80">
    <property type="entry name" value="NADH:ubiquinone oxidoreductase, 30kDa subunit"/>
    <property type="match status" value="1"/>
</dbReference>
<feature type="region of interest" description="Disordered" evidence="5">
    <location>
        <begin position="1"/>
        <end position="98"/>
    </location>
</feature>
<dbReference type="PANTHER" id="PTHR10884:SF14">
    <property type="entry name" value="NADH DEHYDROGENASE [UBIQUINONE] IRON-SULFUR PROTEIN 3, MITOCHONDRIAL"/>
    <property type="match status" value="1"/>
</dbReference>
<feature type="domain" description="NADH:ubiquinone oxidoreductase 30kDa subunit" evidence="6">
    <location>
        <begin position="188"/>
        <end position="302"/>
    </location>
</feature>
<feature type="region of interest" description="Disordered" evidence="5">
    <location>
        <begin position="111"/>
        <end position="153"/>
    </location>
</feature>
<keyword evidence="2 3" id="KW-0813">Transport</keyword>
<organism evidence="7 8">
    <name type="scientific">Paenibacillus cellulosilyticus</name>
    <dbReference type="NCBI Taxonomy" id="375489"/>
    <lineage>
        <taxon>Bacteria</taxon>
        <taxon>Bacillati</taxon>
        <taxon>Bacillota</taxon>
        <taxon>Bacilli</taxon>
        <taxon>Bacillales</taxon>
        <taxon>Paenibacillaceae</taxon>
        <taxon>Paenibacillus</taxon>
    </lineage>
</organism>
<dbReference type="GO" id="GO:0016651">
    <property type="term" value="F:oxidoreductase activity, acting on NAD(P)H"/>
    <property type="evidence" value="ECO:0007669"/>
    <property type="project" value="InterPro"/>
</dbReference>
<keyword evidence="3" id="KW-0520">NAD</keyword>
<keyword evidence="4" id="KW-0874">Quinone</keyword>
<comment type="caution">
    <text evidence="7">The sequence shown here is derived from an EMBL/GenBank/DDBJ whole genome shotgun (WGS) entry which is preliminary data.</text>
</comment>
<accession>A0A2V2YZU2</accession>
<dbReference type="InterPro" id="IPR001268">
    <property type="entry name" value="NADH_UbQ_OxRdtase_30kDa_su"/>
</dbReference>
<dbReference type="InterPro" id="IPR037232">
    <property type="entry name" value="NADH_quin_OxRdtase_su_C/D-like"/>
</dbReference>
<comment type="catalytic activity">
    <reaction evidence="4">
        <text>a quinone + NADH + 5 H(+)(in) = a quinol + NAD(+) + 4 H(+)(out)</text>
        <dbReference type="Rhea" id="RHEA:57888"/>
        <dbReference type="ChEBI" id="CHEBI:15378"/>
        <dbReference type="ChEBI" id="CHEBI:24646"/>
        <dbReference type="ChEBI" id="CHEBI:57540"/>
        <dbReference type="ChEBI" id="CHEBI:57945"/>
        <dbReference type="ChEBI" id="CHEBI:132124"/>
    </reaction>
</comment>
<proteinExistence type="inferred from homology"/>
<evidence type="ECO:0000256" key="1">
    <source>
        <dbReference type="ARBA" id="ARBA00007569"/>
    </source>
</evidence>
<reference evidence="7 8" key="1">
    <citation type="submission" date="2018-05" db="EMBL/GenBank/DDBJ databases">
        <title>Genomic Encyclopedia of Type Strains, Phase III (KMG-III): the genomes of soil and plant-associated and newly described type strains.</title>
        <authorList>
            <person name="Whitman W."/>
        </authorList>
    </citation>
    <scope>NUCLEOTIDE SEQUENCE [LARGE SCALE GENOMIC DNA]</scope>
    <source>
        <strain evidence="7 8">CECT 5696</strain>
    </source>
</reference>
<dbReference type="EC" id="7.1.1.-" evidence="4"/>
<dbReference type="PANTHER" id="PTHR10884">
    <property type="entry name" value="NADH DEHYDROGENASE UBIQUINONE IRON-SULFUR PROTEIN 3"/>
    <property type="match status" value="1"/>
</dbReference>
<keyword evidence="8" id="KW-1185">Reference proteome</keyword>
<protein>
    <recommendedName>
        <fullName evidence="4">NADH-quinone oxidoreductase</fullName>
        <ecNumber evidence="4">7.1.1.-</ecNumber>
    </recommendedName>
</protein>
<evidence type="ECO:0000256" key="2">
    <source>
        <dbReference type="ARBA" id="ARBA00022448"/>
    </source>
</evidence>
<keyword evidence="3" id="KW-1278">Translocase</keyword>
<evidence type="ECO:0000313" key="7">
    <source>
        <dbReference type="EMBL" id="PWW08405.1"/>
    </source>
</evidence>
<feature type="compositionally biased region" description="Low complexity" evidence="5">
    <location>
        <begin position="67"/>
        <end position="83"/>
    </location>
</feature>
<dbReference type="Proteomes" id="UP000246635">
    <property type="component" value="Unassembled WGS sequence"/>
</dbReference>
<feature type="compositionally biased region" description="Basic and acidic residues" evidence="5">
    <location>
        <begin position="84"/>
        <end position="93"/>
    </location>
</feature>
<comment type="function">
    <text evidence="4">NDH-1 shuttles electrons from NADH, via FMN and iron-sulfur (Fe-S) centers, to quinones in the respiratory chain.</text>
</comment>
<evidence type="ECO:0000256" key="4">
    <source>
        <dbReference type="RuleBase" id="RU003582"/>
    </source>
</evidence>
<evidence type="ECO:0000256" key="3">
    <source>
        <dbReference type="RuleBase" id="RU003456"/>
    </source>
</evidence>
<evidence type="ECO:0000313" key="8">
    <source>
        <dbReference type="Proteomes" id="UP000246635"/>
    </source>
</evidence>
<dbReference type="SUPFAM" id="SSF143243">
    <property type="entry name" value="Nqo5-like"/>
    <property type="match status" value="1"/>
</dbReference>
<dbReference type="PROSITE" id="PS00542">
    <property type="entry name" value="COMPLEX1_30K"/>
    <property type="match status" value="1"/>
</dbReference>
<dbReference type="GO" id="GO:0048038">
    <property type="term" value="F:quinone binding"/>
    <property type="evidence" value="ECO:0007669"/>
    <property type="project" value="UniProtKB-KW"/>
</dbReference>
<dbReference type="NCBIfam" id="TIGR01961">
    <property type="entry name" value="NuoC_fam"/>
    <property type="match status" value="1"/>
</dbReference>
<sequence>MSEHQEDTKDVTSRETGEVEKKAEGEASEAADKADGKVIEADKADSEAPVDKVQSEAAQVGVKAEGEAPAPASEGAASEATAAEAEREAKRQAAAEARAARAAAKAAAEAGGAEGGAPAPAAPAERPARAPRAAAGAAADAAPAAPKEPSPLQPQLDAAAALVRELVDVDAIEEAYVNELGSHMPTLVIRPPYLRRTAELFHAHEALGCSYLRNVSGVDYETHMEVVYHLVNMASGQRYALKARADRSDPVLDSVTPVWETANWNEREIYDLLGIHFKGHPDLRRIMMPDDWIGHPLRKDYEPLDPEV</sequence>
<dbReference type="OrthoDB" id="9803286at2"/>
<feature type="compositionally biased region" description="Low complexity" evidence="5">
    <location>
        <begin position="111"/>
        <end position="145"/>
    </location>
</feature>
<dbReference type="GO" id="GO:0008137">
    <property type="term" value="F:NADH dehydrogenase (ubiquinone) activity"/>
    <property type="evidence" value="ECO:0007669"/>
    <property type="project" value="InterPro"/>
</dbReference>
<dbReference type="Pfam" id="PF00329">
    <property type="entry name" value="Complex1_30kDa"/>
    <property type="match status" value="1"/>
</dbReference>
<comment type="similarity">
    <text evidence="1 3">Belongs to the complex I 30 kDa subunit family.</text>
</comment>
<gene>
    <name evidence="7" type="ORF">DFQ01_101126</name>
</gene>
<evidence type="ECO:0000259" key="6">
    <source>
        <dbReference type="Pfam" id="PF00329"/>
    </source>
</evidence>
<dbReference type="InterPro" id="IPR020396">
    <property type="entry name" value="NADH_UbQ_OxRdtase_CS"/>
</dbReference>
<name>A0A2V2YZU2_9BACL</name>
<dbReference type="AlphaFoldDB" id="A0A2V2YZU2"/>
<dbReference type="InterPro" id="IPR010218">
    <property type="entry name" value="NADH_DH_suC"/>
</dbReference>
<dbReference type="EMBL" id="QGTQ01000001">
    <property type="protein sequence ID" value="PWW08405.1"/>
    <property type="molecule type" value="Genomic_DNA"/>
</dbReference>
<evidence type="ECO:0000256" key="5">
    <source>
        <dbReference type="SAM" id="MobiDB-lite"/>
    </source>
</evidence>
<feature type="compositionally biased region" description="Basic and acidic residues" evidence="5">
    <location>
        <begin position="1"/>
        <end position="54"/>
    </location>
</feature>
<dbReference type="RefSeq" id="WP_110041945.1">
    <property type="nucleotide sequence ID" value="NZ_CP054613.1"/>
</dbReference>